<gene>
    <name evidence="10" type="ORF">CPLFYP93_00487</name>
</gene>
<evidence type="ECO:0000313" key="10">
    <source>
        <dbReference type="EMBL" id="VYT74170.1"/>
    </source>
</evidence>
<protein>
    <submittedName>
        <fullName evidence="10">Iron Transport-associated domain protein</fullName>
    </submittedName>
</protein>
<feature type="chain" id="PRO_5026948299" evidence="7">
    <location>
        <begin position="30"/>
        <end position="498"/>
    </location>
</feature>
<keyword evidence="5" id="KW-0572">Peptidoglycan-anchor</keyword>
<feature type="region of interest" description="Disordered" evidence="6">
    <location>
        <begin position="289"/>
        <end position="337"/>
    </location>
</feature>
<feature type="domain" description="Gram-positive cocci surface proteins LPxTG" evidence="8">
    <location>
        <begin position="467"/>
        <end position="498"/>
    </location>
</feature>
<dbReference type="GO" id="GO:0030313">
    <property type="term" value="C:cell envelope"/>
    <property type="evidence" value="ECO:0007669"/>
    <property type="project" value="UniProtKB-SubCell"/>
</dbReference>
<dbReference type="SUPFAM" id="SSF158911">
    <property type="entry name" value="NEAT domain-like"/>
    <property type="match status" value="3"/>
</dbReference>
<dbReference type="NCBIfam" id="TIGR01167">
    <property type="entry name" value="LPXTG_anchor"/>
    <property type="match status" value="1"/>
</dbReference>
<organism evidence="10">
    <name type="scientific">Clostridium paraputrificum</name>
    <dbReference type="NCBI Taxonomy" id="29363"/>
    <lineage>
        <taxon>Bacteria</taxon>
        <taxon>Bacillati</taxon>
        <taxon>Bacillota</taxon>
        <taxon>Clostridia</taxon>
        <taxon>Eubacteriales</taxon>
        <taxon>Clostridiaceae</taxon>
        <taxon>Clostridium</taxon>
    </lineage>
</organism>
<feature type="compositionally biased region" description="Gly residues" evidence="6">
    <location>
        <begin position="307"/>
        <end position="316"/>
    </location>
</feature>
<feature type="domain" description="NEAT" evidence="9">
    <location>
        <begin position="172"/>
        <end position="300"/>
    </location>
</feature>
<reference evidence="10" key="1">
    <citation type="submission" date="2019-11" db="EMBL/GenBank/DDBJ databases">
        <authorList>
            <person name="Feng L."/>
        </authorList>
    </citation>
    <scope>NUCLEOTIDE SEQUENCE</scope>
    <source>
        <strain evidence="10">CParaputrificumLFYP93</strain>
    </source>
</reference>
<dbReference type="AlphaFoldDB" id="A0A6N2Z8Q0"/>
<dbReference type="RefSeq" id="WP_156558914.1">
    <property type="nucleotide sequence ID" value="NZ_CACRTV010000014.1"/>
</dbReference>
<evidence type="ECO:0000256" key="1">
    <source>
        <dbReference type="ARBA" id="ARBA00004196"/>
    </source>
</evidence>
<feature type="signal peptide" evidence="7">
    <location>
        <begin position="1"/>
        <end position="29"/>
    </location>
</feature>
<dbReference type="Gene3D" id="2.60.40.1850">
    <property type="match status" value="3"/>
</dbReference>
<dbReference type="PROSITE" id="PS50847">
    <property type="entry name" value="GRAM_POS_ANCHORING"/>
    <property type="match status" value="1"/>
</dbReference>
<proteinExistence type="predicted"/>
<feature type="compositionally biased region" description="Low complexity" evidence="6">
    <location>
        <begin position="317"/>
        <end position="334"/>
    </location>
</feature>
<evidence type="ECO:0000256" key="4">
    <source>
        <dbReference type="ARBA" id="ARBA00022729"/>
    </source>
</evidence>
<sequence>MVRNKVKKFLAAALIVAATISVGGNLVQASVVSQEGSFVELASQSLKNGEYEVNNVTNYVDESNNTGQSMARNAVKEKSKVIVKDGVISVTTYFSEDLFPMMNNFKVSINGNDLNGKVDSGNMSITYEIPSLDSKVLMEVFIVVMGRQVSFNLSNNLDSLKLIKEYETAEKVENGNYTIKNDVKYTGTGNPETGNASARKTLKDVSDVTVKDGKYNLTLNFNESSFGFIGDINIKVDGSEVDPVIDRENAKVSFEINSLDSKIDVSVFVTMMNRYTDFETILLQDTLEKSDSDSSKDEGNDAVTGPSTGGSTGSTTGGATEDNTGNTTGGTTTESKVEEEVIIIEGKLYTIKNKVTHSNPTGQAMARQYLNESSSLEEIEGKYYLTLTFTGMDYMSNHKFTINGKEVSAKATKIDNKTTKYRFQIPSLDVTIKVNTYVAPMGRNVDFDVTLLKDTKAFVKEFTVEKLPQTGGALSSDVLLGMGTAMLGAAGLLKRKKK</sequence>
<evidence type="ECO:0000256" key="6">
    <source>
        <dbReference type="SAM" id="MobiDB-lite"/>
    </source>
</evidence>
<dbReference type="CDD" id="cd06920">
    <property type="entry name" value="NEAT"/>
    <property type="match status" value="3"/>
</dbReference>
<dbReference type="InterPro" id="IPR037250">
    <property type="entry name" value="NEAT_dom_sf"/>
</dbReference>
<feature type="compositionally biased region" description="Basic and acidic residues" evidence="6">
    <location>
        <begin position="289"/>
        <end position="299"/>
    </location>
</feature>
<dbReference type="InterPro" id="IPR019931">
    <property type="entry name" value="LPXTG_anchor"/>
</dbReference>
<keyword evidence="4 7" id="KW-0732">Signal</keyword>
<keyword evidence="3" id="KW-0964">Secreted</keyword>
<dbReference type="InterPro" id="IPR006635">
    <property type="entry name" value="NEAT_dom"/>
</dbReference>
<feature type="domain" description="NEAT" evidence="9">
    <location>
        <begin position="344"/>
        <end position="469"/>
    </location>
</feature>
<name>A0A6N2Z8Q0_9CLOT</name>
<accession>A0A6N2Z8Q0</accession>
<feature type="domain" description="NEAT" evidence="9">
    <location>
        <begin position="46"/>
        <end position="173"/>
    </location>
</feature>
<keyword evidence="2" id="KW-0134">Cell wall</keyword>
<evidence type="ECO:0000256" key="7">
    <source>
        <dbReference type="SAM" id="SignalP"/>
    </source>
</evidence>
<dbReference type="EMBL" id="CACRTV010000014">
    <property type="protein sequence ID" value="VYT74170.1"/>
    <property type="molecule type" value="Genomic_DNA"/>
</dbReference>
<dbReference type="Pfam" id="PF05031">
    <property type="entry name" value="NEAT"/>
    <property type="match status" value="3"/>
</dbReference>
<evidence type="ECO:0000256" key="3">
    <source>
        <dbReference type="ARBA" id="ARBA00022525"/>
    </source>
</evidence>
<evidence type="ECO:0000256" key="5">
    <source>
        <dbReference type="ARBA" id="ARBA00023088"/>
    </source>
</evidence>
<comment type="subcellular location">
    <subcellularLocation>
        <location evidence="1">Cell envelope</location>
    </subcellularLocation>
</comment>
<dbReference type="SMART" id="SM00725">
    <property type="entry name" value="NEAT"/>
    <property type="match status" value="3"/>
</dbReference>
<evidence type="ECO:0000256" key="2">
    <source>
        <dbReference type="ARBA" id="ARBA00022512"/>
    </source>
</evidence>
<dbReference type="PROSITE" id="PS50978">
    <property type="entry name" value="NEAT"/>
    <property type="match status" value="3"/>
</dbReference>
<evidence type="ECO:0000259" key="8">
    <source>
        <dbReference type="PROSITE" id="PS50847"/>
    </source>
</evidence>
<evidence type="ECO:0000259" key="9">
    <source>
        <dbReference type="PROSITE" id="PS50978"/>
    </source>
</evidence>